<feature type="non-terminal residue" evidence="9">
    <location>
        <position position="342"/>
    </location>
</feature>
<evidence type="ECO:0000256" key="5">
    <source>
        <dbReference type="ARBA" id="ARBA00023002"/>
    </source>
</evidence>
<feature type="compositionally biased region" description="Low complexity" evidence="7">
    <location>
        <begin position="60"/>
        <end position="70"/>
    </location>
</feature>
<evidence type="ECO:0000259" key="8">
    <source>
        <dbReference type="PROSITE" id="PS51471"/>
    </source>
</evidence>
<dbReference type="AlphaFoldDB" id="A0AAD3DTD6"/>
<dbReference type="InterPro" id="IPR051559">
    <property type="entry name" value="HIF_prolyl_hydroxylases"/>
</dbReference>
<dbReference type="InterPro" id="IPR044862">
    <property type="entry name" value="Pro_4_hyd_alph_FE2OG_OXY"/>
</dbReference>
<comment type="caution">
    <text evidence="9">The sequence shown here is derived from an EMBL/GenBank/DDBJ whole genome shotgun (WGS) entry which is preliminary data.</text>
</comment>
<feature type="region of interest" description="Disordered" evidence="7">
    <location>
        <begin position="309"/>
        <end position="342"/>
    </location>
</feature>
<feature type="non-terminal residue" evidence="9">
    <location>
        <position position="1"/>
    </location>
</feature>
<evidence type="ECO:0000256" key="3">
    <source>
        <dbReference type="ARBA" id="ARBA00022896"/>
    </source>
</evidence>
<keyword evidence="3" id="KW-0847">Vitamin C</keyword>
<feature type="compositionally biased region" description="Basic and acidic residues" evidence="7">
    <location>
        <begin position="40"/>
        <end position="52"/>
    </location>
</feature>
<dbReference type="InterPro" id="IPR006620">
    <property type="entry name" value="Pro_4_hyd_alph"/>
</dbReference>
<evidence type="ECO:0000256" key="7">
    <source>
        <dbReference type="SAM" id="MobiDB-lite"/>
    </source>
</evidence>
<feature type="region of interest" description="Disordered" evidence="7">
    <location>
        <begin position="36"/>
        <end position="70"/>
    </location>
</feature>
<name>A0AAD3DTD6_9CHLO</name>
<dbReference type="Proteomes" id="UP001054857">
    <property type="component" value="Unassembled WGS sequence"/>
</dbReference>
<evidence type="ECO:0000313" key="10">
    <source>
        <dbReference type="Proteomes" id="UP001054857"/>
    </source>
</evidence>
<feature type="domain" description="Fe2OG dioxygenase" evidence="8">
    <location>
        <begin position="175"/>
        <end position="301"/>
    </location>
</feature>
<evidence type="ECO:0000256" key="6">
    <source>
        <dbReference type="ARBA" id="ARBA00023004"/>
    </source>
</evidence>
<dbReference type="SMART" id="SM00702">
    <property type="entry name" value="P4Hc"/>
    <property type="match status" value="1"/>
</dbReference>
<dbReference type="GO" id="GO:0008198">
    <property type="term" value="F:ferrous iron binding"/>
    <property type="evidence" value="ECO:0007669"/>
    <property type="project" value="TreeGrafter"/>
</dbReference>
<proteinExistence type="predicted"/>
<keyword evidence="10" id="KW-1185">Reference proteome</keyword>
<dbReference type="EMBL" id="BMAR01000015">
    <property type="protein sequence ID" value="GFR46697.1"/>
    <property type="molecule type" value="Genomic_DNA"/>
</dbReference>
<evidence type="ECO:0000256" key="1">
    <source>
        <dbReference type="ARBA" id="ARBA00001961"/>
    </source>
</evidence>
<dbReference type="Pfam" id="PF13640">
    <property type="entry name" value="2OG-FeII_Oxy_3"/>
    <property type="match status" value="1"/>
</dbReference>
<organism evidence="9 10">
    <name type="scientific">Astrephomene gubernaculifera</name>
    <dbReference type="NCBI Taxonomy" id="47775"/>
    <lineage>
        <taxon>Eukaryota</taxon>
        <taxon>Viridiplantae</taxon>
        <taxon>Chlorophyta</taxon>
        <taxon>core chlorophytes</taxon>
        <taxon>Chlorophyceae</taxon>
        <taxon>CS clade</taxon>
        <taxon>Chlamydomonadales</taxon>
        <taxon>Astrephomenaceae</taxon>
        <taxon>Astrephomene</taxon>
    </lineage>
</organism>
<gene>
    <name evidence="9" type="ORF">Agub_g8316</name>
</gene>
<evidence type="ECO:0000256" key="2">
    <source>
        <dbReference type="ARBA" id="ARBA00022723"/>
    </source>
</evidence>
<dbReference type="PANTHER" id="PTHR12907:SF26">
    <property type="entry name" value="HIF PROLYL HYDROXYLASE, ISOFORM C"/>
    <property type="match status" value="1"/>
</dbReference>
<reference evidence="9 10" key="1">
    <citation type="journal article" date="2021" name="Sci. Rep.">
        <title>Genome sequencing of the multicellular alga Astrephomene provides insights into convergent evolution of germ-soma differentiation.</title>
        <authorList>
            <person name="Yamashita S."/>
            <person name="Yamamoto K."/>
            <person name="Matsuzaki R."/>
            <person name="Suzuki S."/>
            <person name="Yamaguchi H."/>
            <person name="Hirooka S."/>
            <person name="Minakuchi Y."/>
            <person name="Miyagishima S."/>
            <person name="Kawachi M."/>
            <person name="Toyoda A."/>
            <person name="Nozaki H."/>
        </authorList>
    </citation>
    <scope>NUCLEOTIDE SEQUENCE [LARGE SCALE GENOMIC DNA]</scope>
    <source>
        <strain evidence="9 10">NIES-4017</strain>
    </source>
</reference>
<sequence>GHHRVGVFRLEMDITDRINLLPDAVRRQILHAICGTTGHQPEHDDPNTKDTATHINSYGPSNASSRADAPSPARLDIACEIKLVGGACIIDNFISTEEVTAARECARQALKEGQHQAAIGGAVPQPGEGRQVDEKARGDVVVWLNPEREAAAGRGPMAALLGRLEAVRQHLERQGWDVVGRPRFQLACYPGAGARYVRHADASPTCPSRRVTAIVYLNEPDWQPQTDGGCLALYSAPHHHHHPHPNHPNHPSLRGAGLAAGEPALLVAPVGGRLLLFESHLQHEVMPAYRHRYAVTAWFHCRNPHAPTPPASGDTPGISNSSNGNMNGSSNGISTNHPSPPA</sequence>
<dbReference type="Gene3D" id="2.60.120.620">
    <property type="entry name" value="q2cbj1_9rhob like domain"/>
    <property type="match status" value="1"/>
</dbReference>
<dbReference type="GO" id="GO:0071456">
    <property type="term" value="P:cellular response to hypoxia"/>
    <property type="evidence" value="ECO:0007669"/>
    <property type="project" value="TreeGrafter"/>
</dbReference>
<dbReference type="PROSITE" id="PS51471">
    <property type="entry name" value="FE2OG_OXY"/>
    <property type="match status" value="1"/>
</dbReference>
<keyword evidence="5" id="KW-0560">Oxidoreductase</keyword>
<keyword evidence="6" id="KW-0408">Iron</keyword>
<dbReference type="PANTHER" id="PTHR12907">
    <property type="entry name" value="EGL NINE HOMOLOG-RELATED"/>
    <property type="match status" value="1"/>
</dbReference>
<protein>
    <recommendedName>
        <fullName evidence="8">Fe2OG dioxygenase domain-containing protein</fullName>
    </recommendedName>
</protein>
<evidence type="ECO:0000256" key="4">
    <source>
        <dbReference type="ARBA" id="ARBA00022964"/>
    </source>
</evidence>
<evidence type="ECO:0000313" key="9">
    <source>
        <dbReference type="EMBL" id="GFR46697.1"/>
    </source>
</evidence>
<dbReference type="GO" id="GO:0031418">
    <property type="term" value="F:L-ascorbic acid binding"/>
    <property type="evidence" value="ECO:0007669"/>
    <property type="project" value="UniProtKB-KW"/>
</dbReference>
<keyword evidence="2" id="KW-0479">Metal-binding</keyword>
<feature type="compositionally biased region" description="Low complexity" evidence="7">
    <location>
        <begin position="317"/>
        <end position="336"/>
    </location>
</feature>
<keyword evidence="4" id="KW-0223">Dioxygenase</keyword>
<comment type="cofactor">
    <cofactor evidence="1">
        <name>L-ascorbate</name>
        <dbReference type="ChEBI" id="CHEBI:38290"/>
    </cofactor>
</comment>
<dbReference type="GO" id="GO:0031543">
    <property type="term" value="F:peptidyl-proline dioxygenase activity"/>
    <property type="evidence" value="ECO:0007669"/>
    <property type="project" value="TreeGrafter"/>
</dbReference>
<dbReference type="InterPro" id="IPR005123">
    <property type="entry name" value="Oxoglu/Fe-dep_dioxygenase_dom"/>
</dbReference>
<accession>A0AAD3DTD6</accession>